<organism evidence="2 3">
    <name type="scientific">Cellulophaga fucicola</name>
    <dbReference type="NCBI Taxonomy" id="76595"/>
    <lineage>
        <taxon>Bacteria</taxon>
        <taxon>Pseudomonadati</taxon>
        <taxon>Bacteroidota</taxon>
        <taxon>Flavobacteriia</taxon>
        <taxon>Flavobacteriales</taxon>
        <taxon>Flavobacteriaceae</taxon>
        <taxon>Cellulophaga</taxon>
    </lineage>
</organism>
<dbReference type="Proteomes" id="UP000183257">
    <property type="component" value="Unassembled WGS sequence"/>
</dbReference>
<dbReference type="PROSITE" id="PS51257">
    <property type="entry name" value="PROKAR_LIPOPROTEIN"/>
    <property type="match status" value="1"/>
</dbReference>
<name>A0A1K1Q8Z8_9FLAO</name>
<proteinExistence type="predicted"/>
<accession>A0A1K1Q8Z8</accession>
<feature type="signal peptide" evidence="1">
    <location>
        <begin position="1"/>
        <end position="28"/>
    </location>
</feature>
<dbReference type="AlphaFoldDB" id="A0A1K1Q8Z8"/>
<protein>
    <submittedName>
        <fullName evidence="2">Uncharacterized protein</fullName>
    </submittedName>
</protein>
<dbReference type="RefSeq" id="WP_072304041.1">
    <property type="nucleotide sequence ID" value="NZ_FPIY01000003.1"/>
</dbReference>
<dbReference type="STRING" id="76595.SAMN05660313_02407"/>
<feature type="chain" id="PRO_5012023955" evidence="1">
    <location>
        <begin position="29"/>
        <end position="193"/>
    </location>
</feature>
<gene>
    <name evidence="2" type="ORF">SAMN05660313_02407</name>
</gene>
<reference evidence="3" key="1">
    <citation type="submission" date="2016-11" db="EMBL/GenBank/DDBJ databases">
        <authorList>
            <person name="Varghese N."/>
            <person name="Submissions S."/>
        </authorList>
    </citation>
    <scope>NUCLEOTIDE SEQUENCE [LARGE SCALE GENOMIC DNA]</scope>
    <source>
        <strain evidence="3">DSM 24786</strain>
    </source>
</reference>
<dbReference type="EMBL" id="FPIY01000003">
    <property type="protein sequence ID" value="SFW55646.1"/>
    <property type="molecule type" value="Genomic_DNA"/>
</dbReference>
<evidence type="ECO:0000256" key="1">
    <source>
        <dbReference type="SAM" id="SignalP"/>
    </source>
</evidence>
<keyword evidence="1" id="KW-0732">Signal</keyword>
<dbReference type="OrthoDB" id="1151021at2"/>
<evidence type="ECO:0000313" key="2">
    <source>
        <dbReference type="EMBL" id="SFW55646.1"/>
    </source>
</evidence>
<evidence type="ECO:0000313" key="3">
    <source>
        <dbReference type="Proteomes" id="UP000183257"/>
    </source>
</evidence>
<keyword evidence="3" id="KW-1185">Reference proteome</keyword>
<sequence length="193" mass="21974">MNYTKHSLKCTLTLIVTALLLYSCGAKDSYQTVTVENKYELTLPSFLSKTSDLNDDASLQYQNAIREFYAIVIYEPVIDLEEALEEGGLADNYKNDISGYSKLMIDNFKESLINPVVSKATDTIINNMPAKIVSLKAQIDDLDIFYAIGLYQGEEDYYQLLTWTLANKENRNKEEMNKILYSLKEVETTEVAE</sequence>